<feature type="chain" id="PRO_5046648085" evidence="5">
    <location>
        <begin position="26"/>
        <end position="546"/>
    </location>
</feature>
<dbReference type="Proteomes" id="UP001501746">
    <property type="component" value="Unassembled WGS sequence"/>
</dbReference>
<feature type="signal peptide" evidence="5">
    <location>
        <begin position="1"/>
        <end position="25"/>
    </location>
</feature>
<reference evidence="7 8" key="1">
    <citation type="journal article" date="2019" name="Int. J. Syst. Evol. Microbiol.">
        <title>The Global Catalogue of Microorganisms (GCM) 10K type strain sequencing project: providing services to taxonomists for standard genome sequencing and annotation.</title>
        <authorList>
            <consortium name="The Broad Institute Genomics Platform"/>
            <consortium name="The Broad Institute Genome Sequencing Center for Infectious Disease"/>
            <person name="Wu L."/>
            <person name="Ma J."/>
        </authorList>
    </citation>
    <scope>NUCLEOTIDE SEQUENCE [LARGE SCALE GENOMIC DNA]</scope>
    <source>
        <strain evidence="7 8">JCM 14323</strain>
    </source>
</reference>
<evidence type="ECO:0000256" key="5">
    <source>
        <dbReference type="SAM" id="SignalP"/>
    </source>
</evidence>
<dbReference type="PANTHER" id="PTHR30290">
    <property type="entry name" value="PERIPLASMIC BINDING COMPONENT OF ABC TRANSPORTER"/>
    <property type="match status" value="1"/>
</dbReference>
<comment type="caution">
    <text evidence="7">The sequence shown here is derived from an EMBL/GenBank/DDBJ whole genome shotgun (WGS) entry which is preliminary data.</text>
</comment>
<evidence type="ECO:0000259" key="6">
    <source>
        <dbReference type="Pfam" id="PF00496"/>
    </source>
</evidence>
<dbReference type="Gene3D" id="3.10.105.10">
    <property type="entry name" value="Dipeptide-binding Protein, Domain 3"/>
    <property type="match status" value="1"/>
</dbReference>
<evidence type="ECO:0000256" key="3">
    <source>
        <dbReference type="ARBA" id="ARBA00022448"/>
    </source>
</evidence>
<feature type="domain" description="Solute-binding protein family 5" evidence="6">
    <location>
        <begin position="80"/>
        <end position="446"/>
    </location>
</feature>
<name>A0ABN2MLH6_9MICO</name>
<dbReference type="RefSeq" id="WP_157427507.1">
    <property type="nucleotide sequence ID" value="NZ_BAAANK010000003.1"/>
</dbReference>
<dbReference type="PANTHER" id="PTHR30290:SF10">
    <property type="entry name" value="PERIPLASMIC OLIGOPEPTIDE-BINDING PROTEIN-RELATED"/>
    <property type="match status" value="1"/>
</dbReference>
<dbReference type="PROSITE" id="PS51257">
    <property type="entry name" value="PROKAR_LIPOPROTEIN"/>
    <property type="match status" value="1"/>
</dbReference>
<comment type="subcellular location">
    <subcellularLocation>
        <location evidence="1">Cell envelope</location>
    </subcellularLocation>
</comment>
<comment type="similarity">
    <text evidence="2">Belongs to the bacterial solute-binding protein 5 family.</text>
</comment>
<dbReference type="InterPro" id="IPR030678">
    <property type="entry name" value="Peptide/Ni-bd"/>
</dbReference>
<evidence type="ECO:0000256" key="1">
    <source>
        <dbReference type="ARBA" id="ARBA00004196"/>
    </source>
</evidence>
<keyword evidence="4 5" id="KW-0732">Signal</keyword>
<dbReference type="Pfam" id="PF00496">
    <property type="entry name" value="SBP_bac_5"/>
    <property type="match status" value="1"/>
</dbReference>
<proteinExistence type="inferred from homology"/>
<dbReference type="InterPro" id="IPR000914">
    <property type="entry name" value="SBP_5_dom"/>
</dbReference>
<dbReference type="InterPro" id="IPR039424">
    <property type="entry name" value="SBP_5"/>
</dbReference>
<organism evidence="7 8">
    <name type="scientific">Agromyces salentinus</name>
    <dbReference type="NCBI Taxonomy" id="269421"/>
    <lineage>
        <taxon>Bacteria</taxon>
        <taxon>Bacillati</taxon>
        <taxon>Actinomycetota</taxon>
        <taxon>Actinomycetes</taxon>
        <taxon>Micrococcales</taxon>
        <taxon>Microbacteriaceae</taxon>
        <taxon>Agromyces</taxon>
    </lineage>
</organism>
<evidence type="ECO:0000256" key="4">
    <source>
        <dbReference type="ARBA" id="ARBA00022729"/>
    </source>
</evidence>
<evidence type="ECO:0000313" key="8">
    <source>
        <dbReference type="Proteomes" id="UP001501746"/>
    </source>
</evidence>
<evidence type="ECO:0000256" key="2">
    <source>
        <dbReference type="ARBA" id="ARBA00005695"/>
    </source>
</evidence>
<sequence>MTPRPHSIAAIVAATAALLALSGCAATGAEPAPAGELVEGGTITYAHQQEPACVFGGWIEQAYLSYNVLDSLVSLDADHEVVPWLAESWSVSDDGLQWTFELKPDVKFTDGSDLTAEVVAYNFDHWVNQGGNSTAFAWLGGYYESATAVDDLTVQVDLSSPYPRLADNLTQGYFGIQSQQALETRSDEENCASPIGSGAFVVDHWDRGQEIVLTRNDEYTSPPANAEHTGPAYVDEIVWKFVADATTRVAALKSGEVDAIYDVPAVQWDATGDAGFELLKYVTPGRPQQLTFNTAQGVFTDEKVRQAFAYAIDREEIVESIGRGVIPYEGNGGVSQTTPGYSQKAADWYSQDVDKAAELLDEAGWTGEDSDGTRTKDGEPLQVTLPYFAGSIINADGASILQGVQEQAAKSGFKVDLIPVPQAEAFAGAYSQPDERDIYPGYWTAVTSGILHINWGAGAGGEPNNWNASFTDYPELQAIILAANSEPDVDAQNALYEQAQEYIAEHALAIGVYDRLSTLAVSPGLQGVWQENAQGGPTFYDAHFVQ</sequence>
<dbReference type="EMBL" id="BAAANK010000003">
    <property type="protein sequence ID" value="GAA1831484.1"/>
    <property type="molecule type" value="Genomic_DNA"/>
</dbReference>
<dbReference type="CDD" id="cd08492">
    <property type="entry name" value="PBP2_NikA_DppA_OppA_like_15"/>
    <property type="match status" value="1"/>
</dbReference>
<dbReference type="Gene3D" id="3.40.190.10">
    <property type="entry name" value="Periplasmic binding protein-like II"/>
    <property type="match status" value="1"/>
</dbReference>
<dbReference type="SUPFAM" id="SSF53850">
    <property type="entry name" value="Periplasmic binding protein-like II"/>
    <property type="match status" value="1"/>
</dbReference>
<evidence type="ECO:0000313" key="7">
    <source>
        <dbReference type="EMBL" id="GAA1831484.1"/>
    </source>
</evidence>
<keyword evidence="3" id="KW-0813">Transport</keyword>
<keyword evidence="8" id="KW-1185">Reference proteome</keyword>
<protein>
    <submittedName>
        <fullName evidence="7">ABC transporter substrate-binding protein</fullName>
    </submittedName>
</protein>
<accession>A0ABN2MLH6</accession>
<dbReference type="PIRSF" id="PIRSF002741">
    <property type="entry name" value="MppA"/>
    <property type="match status" value="1"/>
</dbReference>
<gene>
    <name evidence="7" type="ORF">GCM10009750_14350</name>
</gene>